<evidence type="ECO:0000313" key="2">
    <source>
        <dbReference type="Proteomes" id="UP000310636"/>
    </source>
</evidence>
<sequence>MKLVILFGPQAVGKMTVGQSLAARTGFKLFHNHTSIEFVAPYFDYGTPAGNRLVQLIRQELFDEVSRSDLDGFIFTYVWAFDLQADWDYVKHISELFESRGATVCYVELEADYAERLRRNTTENRLLHKPTKRDTVRSERNLIATHESHRLNSAPGELTMANYLRIDNTDLGSDEAARAIVEHFSL</sequence>
<keyword evidence="1" id="KW-0808">Transferase</keyword>
<dbReference type="SUPFAM" id="SSF52540">
    <property type="entry name" value="P-loop containing nucleoside triphosphate hydrolases"/>
    <property type="match status" value="1"/>
</dbReference>
<dbReference type="OrthoDB" id="193997at2"/>
<keyword evidence="1" id="KW-0418">Kinase</keyword>
<proteinExistence type="predicted"/>
<dbReference type="RefSeq" id="WP_136373825.1">
    <property type="nucleotide sequence ID" value="NZ_SSOB01000068.1"/>
</dbReference>
<protein>
    <submittedName>
        <fullName evidence="1">Shikimate kinase</fullName>
    </submittedName>
</protein>
<accession>A0A4S4BGH8</accession>
<dbReference type="InterPro" id="IPR027417">
    <property type="entry name" value="P-loop_NTPase"/>
</dbReference>
<gene>
    <name evidence="1" type="ORF">E6C55_31555</name>
</gene>
<dbReference type="Gene3D" id="3.40.50.300">
    <property type="entry name" value="P-loop containing nucleotide triphosphate hydrolases"/>
    <property type="match status" value="1"/>
</dbReference>
<dbReference type="EMBL" id="SSOB01000068">
    <property type="protein sequence ID" value="THF72876.1"/>
    <property type="molecule type" value="Genomic_DNA"/>
</dbReference>
<reference evidence="1 2" key="1">
    <citation type="submission" date="2019-04" db="EMBL/GenBank/DDBJ databases">
        <title>Cohnella sp. nov. isolated from preserved vegetables.</title>
        <authorList>
            <person name="Lin S.-Y."/>
            <person name="Hung M.-H."/>
            <person name="Young C.-C."/>
        </authorList>
    </citation>
    <scope>NUCLEOTIDE SEQUENCE [LARGE SCALE GENOMIC DNA]</scope>
    <source>
        <strain evidence="1 2">CC-MHH1044</strain>
    </source>
</reference>
<evidence type="ECO:0000313" key="1">
    <source>
        <dbReference type="EMBL" id="THF72876.1"/>
    </source>
</evidence>
<dbReference type="AlphaFoldDB" id="A0A4S4BGH8"/>
<comment type="caution">
    <text evidence="1">The sequence shown here is derived from an EMBL/GenBank/DDBJ whole genome shotgun (WGS) entry which is preliminary data.</text>
</comment>
<keyword evidence="2" id="KW-1185">Reference proteome</keyword>
<dbReference type="GO" id="GO:0016301">
    <property type="term" value="F:kinase activity"/>
    <property type="evidence" value="ECO:0007669"/>
    <property type="project" value="UniProtKB-KW"/>
</dbReference>
<organism evidence="1 2">
    <name type="scientific">Cohnella fermenti</name>
    <dbReference type="NCBI Taxonomy" id="2565925"/>
    <lineage>
        <taxon>Bacteria</taxon>
        <taxon>Bacillati</taxon>
        <taxon>Bacillota</taxon>
        <taxon>Bacilli</taxon>
        <taxon>Bacillales</taxon>
        <taxon>Paenibacillaceae</taxon>
        <taxon>Cohnella</taxon>
    </lineage>
</organism>
<dbReference type="Proteomes" id="UP000310636">
    <property type="component" value="Unassembled WGS sequence"/>
</dbReference>
<name>A0A4S4BGH8_9BACL</name>